<feature type="non-terminal residue" evidence="1">
    <location>
        <position position="1"/>
    </location>
</feature>
<comment type="caution">
    <text evidence="1">The sequence shown here is derived from an EMBL/GenBank/DDBJ whole genome shotgun (WGS) entry which is preliminary data.</text>
</comment>
<dbReference type="Proteomes" id="UP000596742">
    <property type="component" value="Unassembled WGS sequence"/>
</dbReference>
<dbReference type="EMBL" id="UYJE01007907">
    <property type="protein sequence ID" value="VDI59064.1"/>
    <property type="molecule type" value="Genomic_DNA"/>
</dbReference>
<protein>
    <submittedName>
        <fullName evidence="1">Uncharacterized protein</fullName>
    </submittedName>
</protein>
<organism evidence="1 2">
    <name type="scientific">Mytilus galloprovincialis</name>
    <name type="common">Mediterranean mussel</name>
    <dbReference type="NCBI Taxonomy" id="29158"/>
    <lineage>
        <taxon>Eukaryota</taxon>
        <taxon>Metazoa</taxon>
        <taxon>Spiralia</taxon>
        <taxon>Lophotrochozoa</taxon>
        <taxon>Mollusca</taxon>
        <taxon>Bivalvia</taxon>
        <taxon>Autobranchia</taxon>
        <taxon>Pteriomorphia</taxon>
        <taxon>Mytilida</taxon>
        <taxon>Mytiloidea</taxon>
        <taxon>Mytilidae</taxon>
        <taxon>Mytilinae</taxon>
        <taxon>Mytilus</taxon>
    </lineage>
</organism>
<gene>
    <name evidence="1" type="ORF">MGAL_10B034331</name>
</gene>
<dbReference type="AlphaFoldDB" id="A0A8B6G5Z4"/>
<proteinExistence type="predicted"/>
<evidence type="ECO:0000313" key="1">
    <source>
        <dbReference type="EMBL" id="VDI59064.1"/>
    </source>
</evidence>
<accession>A0A8B6G5Z4</accession>
<sequence>IEMETDNSSLEWNIRSLIVSLFQVAFSEIEANILSGAQIGNCNETEIPLNNNEEDITDDDECAAFYKSVRDAEYTKLVDAYAKEKIIQEEKERNRKVREQEKIISTKEITDDDECAAFYKSVRDAEYNKLVDAYEKIIQEKRNNPGRKGEK</sequence>
<reference evidence="1" key="1">
    <citation type="submission" date="2018-11" db="EMBL/GenBank/DDBJ databases">
        <authorList>
            <person name="Alioto T."/>
            <person name="Alioto T."/>
        </authorList>
    </citation>
    <scope>NUCLEOTIDE SEQUENCE</scope>
</reference>
<name>A0A8B6G5Z4_MYTGA</name>
<evidence type="ECO:0000313" key="2">
    <source>
        <dbReference type="Proteomes" id="UP000596742"/>
    </source>
</evidence>
<keyword evidence="2" id="KW-1185">Reference proteome</keyword>